<dbReference type="RefSeq" id="WP_281381258.1">
    <property type="nucleotide sequence ID" value="NZ_JACJHY010000019.1"/>
</dbReference>
<keyword evidence="6" id="KW-1185">Reference proteome</keyword>
<sequence>MMVSKDSGAGLDVIVVGGGHNGLVAAGYLAKAGLKVAVLEARHILGGPCGAIEFLPGYRSAITNSPGSFEPRILRDLDLEGHGLRFHRTDPNVVHVFPEGCFIGWRDREAVATQLDAFAPGDAARYNSLLSRLEELGRHLGVSVFEPSRSLAEVARHVPKAHERLFEQVFLGSLRELLDENLRSEQAKALLGMVALNATLTPPSAPGTAIGLMMRPISLASSPVLDANDPRRTALRGSTGLPIGGMGAIIDALQSVLLAHGGEVHTNTRVASVLHEHGRAVGVVTSSGREFRARRIISAINPRTLFADMLDDDAVGAEMRREVAAVPMRGSAFKMFLALDGLPRYRGLPDGMNSAQVAGTQFRIASSLAHIEDAVLDGLRGVPSDEPIMWGLMPTVSSPGLAPAGKHIMSVNVWHAPHDLRQGSWDTEKEVFGRRCIDVLGRLMPDLQDRIIGHHFLSPVDLEHELGLVGANITHGDMLPNNLFGARPHVAANDYRTPLEGLYLSASGTWPGGYVTGIPGHNTAAAVLADIANATHRHVRDATWNS</sequence>
<evidence type="ECO:0000256" key="2">
    <source>
        <dbReference type="ARBA" id="ARBA00038825"/>
    </source>
</evidence>
<comment type="caution">
    <text evidence="5">The sequence shown here is derived from an EMBL/GenBank/DDBJ whole genome shotgun (WGS) entry which is preliminary data.</text>
</comment>
<evidence type="ECO:0000256" key="3">
    <source>
        <dbReference type="ARBA" id="ARBA00040298"/>
    </source>
</evidence>
<dbReference type="InterPro" id="IPR002937">
    <property type="entry name" value="Amino_oxidase"/>
</dbReference>
<organism evidence="5 6">
    <name type="scientific">Aminobacter ciceronei</name>
    <dbReference type="NCBI Taxonomy" id="150723"/>
    <lineage>
        <taxon>Bacteria</taxon>
        <taxon>Pseudomonadati</taxon>
        <taxon>Pseudomonadota</taxon>
        <taxon>Alphaproteobacteria</taxon>
        <taxon>Hyphomicrobiales</taxon>
        <taxon>Phyllobacteriaceae</taxon>
        <taxon>Aminobacter</taxon>
    </lineage>
</organism>
<reference evidence="5 6" key="1">
    <citation type="submission" date="2020-08" db="EMBL/GenBank/DDBJ databases">
        <title>Genomic Encyclopedia of Type Strains, Phase IV (KMG-IV): sequencing the most valuable type-strain genomes for metagenomic binning, comparative biology and taxonomic classification.</title>
        <authorList>
            <person name="Goeker M."/>
        </authorList>
    </citation>
    <scope>NUCLEOTIDE SEQUENCE [LARGE SCALE GENOMIC DNA]</scope>
    <source>
        <strain evidence="5 6">DSM 17455</strain>
    </source>
</reference>
<accession>A0ABR6CBT9</accession>
<dbReference type="PANTHER" id="PTHR10668">
    <property type="entry name" value="PHYTOENE DEHYDROGENASE"/>
    <property type="match status" value="1"/>
</dbReference>
<evidence type="ECO:0000256" key="1">
    <source>
        <dbReference type="ARBA" id="ARBA00037217"/>
    </source>
</evidence>
<protein>
    <recommendedName>
        <fullName evidence="3">Pyridine nucleotide-disulfide oxidoreductase domain-containing protein 2</fullName>
    </recommendedName>
</protein>
<dbReference type="SUPFAM" id="SSF51905">
    <property type="entry name" value="FAD/NAD(P)-binding domain"/>
    <property type="match status" value="1"/>
</dbReference>
<feature type="domain" description="Amine oxidase" evidence="4">
    <location>
        <begin position="22"/>
        <end position="445"/>
    </location>
</feature>
<evidence type="ECO:0000313" key="6">
    <source>
        <dbReference type="Proteomes" id="UP000587524"/>
    </source>
</evidence>
<dbReference type="Proteomes" id="UP000587524">
    <property type="component" value="Unassembled WGS sequence"/>
</dbReference>
<dbReference type="Pfam" id="PF01593">
    <property type="entry name" value="Amino_oxidase"/>
    <property type="match status" value="1"/>
</dbReference>
<comment type="subunit">
    <text evidence="2">Interacts with COX5B; this interaction may contribute to localize PYROXD2 to the inner face of the inner mitochondrial membrane.</text>
</comment>
<dbReference type="EMBL" id="JACJHZ010000019">
    <property type="protein sequence ID" value="MBA9021897.1"/>
    <property type="molecule type" value="Genomic_DNA"/>
</dbReference>
<dbReference type="Gene3D" id="3.50.50.60">
    <property type="entry name" value="FAD/NAD(P)-binding domain"/>
    <property type="match status" value="2"/>
</dbReference>
<dbReference type="InterPro" id="IPR036188">
    <property type="entry name" value="FAD/NAD-bd_sf"/>
</dbReference>
<evidence type="ECO:0000259" key="4">
    <source>
        <dbReference type="Pfam" id="PF01593"/>
    </source>
</evidence>
<comment type="function">
    <text evidence="1">Probable oxidoreductase that may play a role as regulator of mitochondrial function.</text>
</comment>
<name>A0ABR6CBT9_9HYPH</name>
<gene>
    <name evidence="5" type="ORF">HNQ97_003907</name>
</gene>
<proteinExistence type="predicted"/>
<dbReference type="PANTHER" id="PTHR10668:SF103">
    <property type="entry name" value="PYRIDINE NUCLEOTIDE-DISULFIDE OXIDOREDUCTASE DOMAIN-CONTAINING PROTEIN 2"/>
    <property type="match status" value="1"/>
</dbReference>
<evidence type="ECO:0000313" key="5">
    <source>
        <dbReference type="EMBL" id="MBA9021897.1"/>
    </source>
</evidence>